<feature type="region of interest" description="Disordered" evidence="4">
    <location>
        <begin position="1"/>
        <end position="168"/>
    </location>
</feature>
<feature type="compositionally biased region" description="Basic and acidic residues" evidence="4">
    <location>
        <begin position="963"/>
        <end position="983"/>
    </location>
</feature>
<evidence type="ECO:0000313" key="5">
    <source>
        <dbReference type="EMBL" id="PFH33342.1"/>
    </source>
</evidence>
<dbReference type="OrthoDB" id="10266662at2759"/>
<feature type="compositionally biased region" description="Basic residues" evidence="4">
    <location>
        <begin position="18"/>
        <end position="31"/>
    </location>
</feature>
<evidence type="ECO:0000256" key="1">
    <source>
        <dbReference type="ARBA" id="ARBA00004123"/>
    </source>
</evidence>
<comment type="subcellular location">
    <subcellularLocation>
        <location evidence="1">Nucleus</location>
    </subcellularLocation>
</comment>
<protein>
    <submittedName>
        <fullName evidence="5">Noc2p family protein</fullName>
    </submittedName>
</protein>
<feature type="region of interest" description="Disordered" evidence="4">
    <location>
        <begin position="299"/>
        <end position="349"/>
    </location>
</feature>
<feature type="compositionally biased region" description="Basic and acidic residues" evidence="4">
    <location>
        <begin position="299"/>
        <end position="334"/>
    </location>
</feature>
<evidence type="ECO:0000313" key="6">
    <source>
        <dbReference type="Proteomes" id="UP000224006"/>
    </source>
</evidence>
<keyword evidence="6" id="KW-1185">Reference proteome</keyword>
<reference evidence="5 6" key="1">
    <citation type="submission" date="2017-09" db="EMBL/GenBank/DDBJ databases">
        <title>Genome sequencing of Besnoitia besnoiti strain Bb-Ger1.</title>
        <authorList>
            <person name="Schares G."/>
            <person name="Venepally P."/>
            <person name="Lorenzi H.A."/>
        </authorList>
    </citation>
    <scope>NUCLEOTIDE SEQUENCE [LARGE SCALE GENOMIC DNA]</scope>
    <source>
        <strain evidence="5 6">Bb-Ger1</strain>
    </source>
</reference>
<feature type="region of interest" description="Disordered" evidence="4">
    <location>
        <begin position="763"/>
        <end position="789"/>
    </location>
</feature>
<dbReference type="InterPro" id="IPR005343">
    <property type="entry name" value="Noc2"/>
</dbReference>
<comment type="caution">
    <text evidence="5">The sequence shown here is derived from an EMBL/GenBank/DDBJ whole genome shotgun (WGS) entry which is preliminary data.</text>
</comment>
<dbReference type="GO" id="GO:0042273">
    <property type="term" value="P:ribosomal large subunit biogenesis"/>
    <property type="evidence" value="ECO:0007669"/>
    <property type="project" value="TreeGrafter"/>
</dbReference>
<dbReference type="PANTHER" id="PTHR12687:SF4">
    <property type="entry name" value="NUCLEOLAR COMPLEX PROTEIN 2 HOMOLOG"/>
    <property type="match status" value="1"/>
</dbReference>
<dbReference type="Pfam" id="PF03715">
    <property type="entry name" value="Noc2"/>
    <property type="match status" value="1"/>
</dbReference>
<dbReference type="Proteomes" id="UP000224006">
    <property type="component" value="Chromosome VIII"/>
</dbReference>
<dbReference type="VEuPathDB" id="ToxoDB:BESB_085410"/>
<dbReference type="GO" id="GO:0005654">
    <property type="term" value="C:nucleoplasm"/>
    <property type="evidence" value="ECO:0007669"/>
    <property type="project" value="TreeGrafter"/>
</dbReference>
<keyword evidence="3" id="KW-0539">Nucleus</keyword>
<organism evidence="5 6">
    <name type="scientific">Besnoitia besnoiti</name>
    <name type="common">Apicomplexan protozoan</name>
    <dbReference type="NCBI Taxonomy" id="94643"/>
    <lineage>
        <taxon>Eukaryota</taxon>
        <taxon>Sar</taxon>
        <taxon>Alveolata</taxon>
        <taxon>Apicomplexa</taxon>
        <taxon>Conoidasida</taxon>
        <taxon>Coccidia</taxon>
        <taxon>Eucoccidiorida</taxon>
        <taxon>Eimeriorina</taxon>
        <taxon>Sarcocystidae</taxon>
        <taxon>Besnoitia</taxon>
    </lineage>
</organism>
<evidence type="ECO:0000256" key="3">
    <source>
        <dbReference type="ARBA" id="ARBA00023242"/>
    </source>
</evidence>
<dbReference type="EMBL" id="NWUJ01000009">
    <property type="protein sequence ID" value="PFH33342.1"/>
    <property type="molecule type" value="Genomic_DNA"/>
</dbReference>
<feature type="compositionally biased region" description="Acidic residues" evidence="4">
    <location>
        <begin position="202"/>
        <end position="224"/>
    </location>
</feature>
<comment type="similarity">
    <text evidence="2">Belongs to the NOC2 family.</text>
</comment>
<dbReference type="STRING" id="94643.A0A2A9MDA2"/>
<dbReference type="GeneID" id="40313467"/>
<accession>A0A2A9MDA2</accession>
<feature type="compositionally biased region" description="Basic and acidic residues" evidence="4">
    <location>
        <begin position="225"/>
        <end position="235"/>
    </location>
</feature>
<dbReference type="GO" id="GO:0030691">
    <property type="term" value="C:Noc2p-Noc3p complex"/>
    <property type="evidence" value="ECO:0007669"/>
    <property type="project" value="TreeGrafter"/>
</dbReference>
<feature type="compositionally biased region" description="Basic and acidic residues" evidence="4">
    <location>
        <begin position="776"/>
        <end position="789"/>
    </location>
</feature>
<feature type="compositionally biased region" description="Acidic residues" evidence="4">
    <location>
        <begin position="103"/>
        <end position="147"/>
    </location>
</feature>
<proteinExistence type="inferred from homology"/>
<feature type="compositionally biased region" description="Acidic residues" evidence="4">
    <location>
        <begin position="1021"/>
        <end position="1032"/>
    </location>
</feature>
<feature type="compositionally biased region" description="Low complexity" evidence="4">
    <location>
        <begin position="151"/>
        <end position="167"/>
    </location>
</feature>
<dbReference type="RefSeq" id="XP_029217351.1">
    <property type="nucleotide sequence ID" value="XM_029366891.1"/>
</dbReference>
<name>A0A2A9MDA2_BESBE</name>
<evidence type="ECO:0000256" key="4">
    <source>
        <dbReference type="SAM" id="MobiDB-lite"/>
    </source>
</evidence>
<sequence length="1032" mass="115776">MVDKPAKKLARVGGEKKPRLKNFQKLKRKKMRDGEAAPASGKKHLKFAQGARLKSKSEREEEDETPSLADDTVSTEDEGAFSDGSLPSMAEGNLSDLEKEAGEEGDESADDDQDEDEEENYEGPDWLADDDEEAWASSDDESPEDVGAEGGAAFDPAAGIAADSPAAQKEFRRVLKQRLMKDKEFLSFLLQESEKQQADTEQASDAEEDLEQDDEEGVDDDEEASEHTVKRSRAEPEEEDDVEVPKNLLTSERYEHLCHLVGLHGDREDARVPASPSLRCLQLFLGAFRSAVRQTGLRRDNNVSSEGRELGERTKDNMKYKDGKKKSEEGEEGKKRKPGASSRDVKDRGSGEQKSLFLVKDEELRRVILLRTVQQLPAVFRRFLQAEADGAKSASKGAGEEKNLLALTASANWSRLRLPLRWVFSDVCQLLVSLQNLPPRATKGKEVLVQVLLSLARKNDGLVPFLLLLKSSSLARRFLLTVGRCWAFTKNEQEQFAAFAALRQLLVLRHRELDHALAKGQASTKNKPREGKERRRSHEKGDSGSASEAALKEEEKVQEFLQTLLRIYQQATSRNVGNNASRTWRGANRVQLLLNEYLELLKIVQPRIAYRVAYQSIRELALTVRSIMVVSSQTAPSAAKGKKSKAAFLHARRLATSQKLLYSWAFLSTARLWGVSFASTPSLRPLAFPLVTLLCAALKVKLASLSHVPFCLNILYVLHQTSLSTNLLIPLSAYVFALLELLLKHQEMLSSGRYIGKRLHMEMQEKRNKKKKKDKKFQTKDGGKEKSDNNLHLLHVRDADPEVTLRLSAAQQDSMHVIDGLVGSFQRLLTEHLGYLVLHPAFPEISLPIKRSLRRTLKLSRSLAVVRALKTLLGAIEGSAAVVQSLRCELKELPVGAVEIFTEKKQRAALPLFKLRLQVVEERRKFVEEKVKGEISAAAERREAESAASKTARQLKRERQKQRRETERRELEKDRKSRAASKEAKKRMRDTTTPEAEADDSDNEASVKRAKRQQAAAREDVLDEIGSDLDDL</sequence>
<dbReference type="KEGG" id="bbes:BESB_085410"/>
<dbReference type="PANTHER" id="PTHR12687">
    <property type="entry name" value="NUCLEOLAR COMPLEX 2 AND RAD4-RELATED"/>
    <property type="match status" value="1"/>
</dbReference>
<evidence type="ECO:0000256" key="2">
    <source>
        <dbReference type="ARBA" id="ARBA00005907"/>
    </source>
</evidence>
<feature type="region of interest" description="Disordered" evidence="4">
    <location>
        <begin position="191"/>
        <end position="248"/>
    </location>
</feature>
<feature type="region of interest" description="Disordered" evidence="4">
    <location>
        <begin position="937"/>
        <end position="1032"/>
    </location>
</feature>
<gene>
    <name evidence="5" type="ORF">BESB_085410</name>
</gene>
<feature type="region of interest" description="Disordered" evidence="4">
    <location>
        <begin position="517"/>
        <end position="551"/>
    </location>
</feature>
<dbReference type="AlphaFoldDB" id="A0A2A9MDA2"/>
<feature type="compositionally biased region" description="Basic residues" evidence="4">
    <location>
        <begin position="953"/>
        <end position="962"/>
    </location>
</feature>
<dbReference type="GO" id="GO:0030690">
    <property type="term" value="C:Noc1p-Noc2p complex"/>
    <property type="evidence" value="ECO:0007669"/>
    <property type="project" value="TreeGrafter"/>
</dbReference>
<dbReference type="GO" id="GO:0005730">
    <property type="term" value="C:nucleolus"/>
    <property type="evidence" value="ECO:0007669"/>
    <property type="project" value="TreeGrafter"/>
</dbReference>